<dbReference type="PANTHER" id="PTHR45125:SF24">
    <property type="entry name" value="GENOME ASSEMBLY, CHROMOSOME: II"/>
    <property type="match status" value="1"/>
</dbReference>
<reference evidence="3" key="1">
    <citation type="journal article" date="2012" name="Nature">
        <title>A physical, genetic and functional sequence assembly of the barley genome.</title>
        <authorList>
            <consortium name="The International Barley Genome Sequencing Consortium"/>
            <person name="Mayer K.F."/>
            <person name="Waugh R."/>
            <person name="Brown J.W."/>
            <person name="Schulman A."/>
            <person name="Langridge P."/>
            <person name="Platzer M."/>
            <person name="Fincher G.B."/>
            <person name="Muehlbauer G.J."/>
            <person name="Sato K."/>
            <person name="Close T.J."/>
            <person name="Wise R.P."/>
            <person name="Stein N."/>
        </authorList>
    </citation>
    <scope>NUCLEOTIDE SEQUENCE [LARGE SCALE GENOMIC DNA]</scope>
    <source>
        <strain evidence="3">cv. Morex</strain>
    </source>
</reference>
<dbReference type="PANTHER" id="PTHR45125">
    <property type="entry name" value="F21J9.4-RELATED"/>
    <property type="match status" value="1"/>
</dbReference>
<accession>A0A8I6XHC0</accession>
<proteinExistence type="predicted"/>
<feature type="compositionally biased region" description="Basic and acidic residues" evidence="1">
    <location>
        <begin position="8"/>
        <end position="17"/>
    </location>
</feature>
<organism evidence="2 3">
    <name type="scientific">Hordeum vulgare subsp. vulgare</name>
    <name type="common">Domesticated barley</name>
    <dbReference type="NCBI Taxonomy" id="112509"/>
    <lineage>
        <taxon>Eukaryota</taxon>
        <taxon>Viridiplantae</taxon>
        <taxon>Streptophyta</taxon>
        <taxon>Embryophyta</taxon>
        <taxon>Tracheophyta</taxon>
        <taxon>Spermatophyta</taxon>
        <taxon>Magnoliopsida</taxon>
        <taxon>Liliopsida</taxon>
        <taxon>Poales</taxon>
        <taxon>Poaceae</taxon>
        <taxon>BOP clade</taxon>
        <taxon>Pooideae</taxon>
        <taxon>Triticodae</taxon>
        <taxon>Triticeae</taxon>
        <taxon>Hordeinae</taxon>
        <taxon>Hordeum</taxon>
    </lineage>
</organism>
<evidence type="ECO:0000313" key="3">
    <source>
        <dbReference type="Proteomes" id="UP000011116"/>
    </source>
</evidence>
<dbReference type="Gramene" id="HORVU.MOREX.r3.4HG0358750.1">
    <property type="protein sequence ID" value="HORVU.MOREX.r3.4HG0358750.1.CDS1"/>
    <property type="gene ID" value="HORVU.MOREX.r3.4HG0358750"/>
</dbReference>
<reference evidence="2" key="2">
    <citation type="submission" date="2020-10" db="EMBL/GenBank/DDBJ databases">
        <authorList>
            <person name="Scholz U."/>
            <person name="Mascher M."/>
            <person name="Fiebig A."/>
        </authorList>
    </citation>
    <scope>NUCLEOTIDE SEQUENCE [LARGE SCALE GENOMIC DNA]</scope>
    <source>
        <strain evidence="2">cv. Morex</strain>
    </source>
</reference>
<reference evidence="2" key="3">
    <citation type="submission" date="2022-01" db="UniProtKB">
        <authorList>
            <consortium name="EnsemblPlants"/>
        </authorList>
    </citation>
    <scope>IDENTIFICATION</scope>
    <source>
        <strain evidence="2">subsp. vulgare</strain>
    </source>
</reference>
<feature type="region of interest" description="Disordered" evidence="1">
    <location>
        <begin position="1"/>
        <end position="20"/>
    </location>
</feature>
<evidence type="ECO:0000313" key="2">
    <source>
        <dbReference type="EnsemblPlants" id="HORVU.MOREX.r3.4HG0358750.1.CDS1"/>
    </source>
</evidence>
<dbReference type="Proteomes" id="UP000011116">
    <property type="component" value="Chromosome 4H"/>
</dbReference>
<sequence>MTDSSFPLDHEFPKDYGLDEEDDEVDIDGERLFNELPAQVNAKKQKRKQTKAYTHNEDKLLCECWRYIGQDPKIGFEQKASVFWLRVHHEFHEHKKFRPYQMKSNRGWVLLGKCWSVIQQKCNKFCSSLQSIETRPVSGIGMEDMVWPTCLLI</sequence>
<protein>
    <submittedName>
        <fullName evidence="2">Uncharacterized protein</fullName>
    </submittedName>
</protein>
<dbReference type="AlphaFoldDB" id="A0A8I6XHC0"/>
<dbReference type="EnsemblPlants" id="HORVU.MOREX.r3.4HG0358750.1">
    <property type="protein sequence ID" value="HORVU.MOREX.r3.4HG0358750.1.CDS1"/>
    <property type="gene ID" value="HORVU.MOREX.r3.4HG0358750"/>
</dbReference>
<evidence type="ECO:0000256" key="1">
    <source>
        <dbReference type="SAM" id="MobiDB-lite"/>
    </source>
</evidence>
<dbReference type="Gramene" id="HORVU.MOREX.r2.4HG0299300.1">
    <property type="protein sequence ID" value="HORVU.MOREX.r2.4HG0299300.1.CDS.1"/>
    <property type="gene ID" value="HORVU.MOREX.r2.4HG0299300"/>
</dbReference>
<keyword evidence="3" id="KW-1185">Reference proteome</keyword>
<name>A0A8I6XHC0_HORVV</name>